<dbReference type="EMBL" id="JAMZMM010000432">
    <property type="protein sequence ID" value="MCP2731930.1"/>
    <property type="molecule type" value="Genomic_DNA"/>
</dbReference>
<evidence type="ECO:0000313" key="2">
    <source>
        <dbReference type="Proteomes" id="UP001204953"/>
    </source>
</evidence>
<reference evidence="1" key="1">
    <citation type="submission" date="2022-06" db="EMBL/GenBank/DDBJ databases">
        <title>New cyanobacteria of genus Symplocastrum in benthos of Lake Baikal.</title>
        <authorList>
            <person name="Sorokovikova E."/>
            <person name="Tikhonova I."/>
            <person name="Krasnopeev A."/>
            <person name="Evseev P."/>
            <person name="Gladkikh A."/>
            <person name="Belykh O."/>
        </authorList>
    </citation>
    <scope>NUCLEOTIDE SEQUENCE</scope>
    <source>
        <strain evidence="1">BBK-W-15</strain>
    </source>
</reference>
<keyword evidence="2" id="KW-1185">Reference proteome</keyword>
<organism evidence="1 2">
    <name type="scientific">Limnofasciculus baicalensis BBK-W-15</name>
    <dbReference type="NCBI Taxonomy" id="2699891"/>
    <lineage>
        <taxon>Bacteria</taxon>
        <taxon>Bacillati</taxon>
        <taxon>Cyanobacteriota</taxon>
        <taxon>Cyanophyceae</taxon>
        <taxon>Coleofasciculales</taxon>
        <taxon>Coleofasciculaceae</taxon>
        <taxon>Limnofasciculus</taxon>
        <taxon>Limnofasciculus baicalensis</taxon>
    </lineage>
</organism>
<evidence type="ECO:0000313" key="1">
    <source>
        <dbReference type="EMBL" id="MCP2731930.1"/>
    </source>
</evidence>
<dbReference type="InterPro" id="IPR050678">
    <property type="entry name" value="DNA_Partitioning_ATPase"/>
</dbReference>
<dbReference type="RefSeq" id="WP_254014659.1">
    <property type="nucleotide sequence ID" value="NZ_JAMZMM010000432.1"/>
</dbReference>
<dbReference type="Gene3D" id="3.40.50.300">
    <property type="entry name" value="P-loop containing nucleotide triphosphate hydrolases"/>
    <property type="match status" value="1"/>
</dbReference>
<dbReference type="AlphaFoldDB" id="A0AAE3GWD4"/>
<accession>A0AAE3GWD4</accession>
<proteinExistence type="predicted"/>
<dbReference type="PANTHER" id="PTHR13696:SF99">
    <property type="entry name" value="COBYRINIC ACID AC-DIAMIDE SYNTHASE"/>
    <property type="match status" value="1"/>
</dbReference>
<name>A0AAE3GWD4_9CYAN</name>
<gene>
    <name evidence="1" type="ORF">NJ959_26210</name>
</gene>
<dbReference type="SUPFAM" id="SSF52540">
    <property type="entry name" value="P-loop containing nucleoside triphosphate hydrolases"/>
    <property type="match status" value="1"/>
</dbReference>
<dbReference type="InterPro" id="IPR027417">
    <property type="entry name" value="P-loop_NTPase"/>
</dbReference>
<protein>
    <submittedName>
        <fullName evidence="1">AAA family ATPase</fullName>
    </submittedName>
</protein>
<comment type="caution">
    <text evidence="1">The sequence shown here is derived from an EMBL/GenBank/DDBJ whole genome shotgun (WGS) entry which is preliminary data.</text>
</comment>
<dbReference type="PANTHER" id="PTHR13696">
    <property type="entry name" value="P-LOOP CONTAINING NUCLEOSIDE TRIPHOSPHATE HYDROLASE"/>
    <property type="match status" value="1"/>
</dbReference>
<sequence>MTSYAFWNNKGGVGKSFLCFVAASEYAYCHPDTDVYVIDLCPQANVSETLLGGYLTSPKALHVLSSKTPRATVAGYLEARLNSPFRMISDVSPYLCEPKEFNPKIPENLKLVCGDNLLEIISEAIRQTSQLQIPIDAWKQVLSWIKDLTVALRVYSGSRDTLFVIDCNPSFAVYTQLGLVAAEGVVIPFTADDSSRRGIENVVALLYGISDPQTELYARISFAKRAKEEGLNVPKLHTFISNRVTIYEGKPSKAFEAVNKTIKQTMDTIHKKHRHIYANPKDLPSSSFIEIPDYHSACVVASITGTPLHKLNPGPKNIVGERVQLNPEPLERYRKALEQFVNCL</sequence>
<dbReference type="Proteomes" id="UP001204953">
    <property type="component" value="Unassembled WGS sequence"/>
</dbReference>